<evidence type="ECO:0000259" key="9">
    <source>
        <dbReference type="PROSITE" id="PS50850"/>
    </source>
</evidence>
<dbReference type="Pfam" id="PF07690">
    <property type="entry name" value="MFS_1"/>
    <property type="match status" value="1"/>
</dbReference>
<gene>
    <name evidence="10" type="primary">ribZ</name>
    <name evidence="10" type="ORF">CAFE_23710</name>
</gene>
<feature type="transmembrane region" description="Helical" evidence="8">
    <location>
        <begin position="332"/>
        <end position="349"/>
    </location>
</feature>
<accession>A0A6N8I116</accession>
<proteinExistence type="inferred from homology"/>
<dbReference type="EMBL" id="VWXL01000068">
    <property type="protein sequence ID" value="MVB11649.1"/>
    <property type="molecule type" value="Genomic_DNA"/>
</dbReference>
<keyword evidence="3" id="KW-0813">Transport</keyword>
<dbReference type="PROSITE" id="PS50850">
    <property type="entry name" value="MFS"/>
    <property type="match status" value="1"/>
</dbReference>
<dbReference type="InterPro" id="IPR020846">
    <property type="entry name" value="MFS_dom"/>
</dbReference>
<comment type="subcellular location">
    <subcellularLocation>
        <location evidence="1">Cell membrane</location>
        <topology evidence="1">Multi-pass membrane protein</topology>
    </subcellularLocation>
</comment>
<dbReference type="InterPro" id="IPR011701">
    <property type="entry name" value="MFS"/>
</dbReference>
<feature type="transmembrane region" description="Helical" evidence="8">
    <location>
        <begin position="169"/>
        <end position="190"/>
    </location>
</feature>
<keyword evidence="6 8" id="KW-1133">Transmembrane helix</keyword>
<dbReference type="PRINTS" id="PR01036">
    <property type="entry name" value="TCRTETB"/>
</dbReference>
<evidence type="ECO:0000256" key="7">
    <source>
        <dbReference type="ARBA" id="ARBA00023136"/>
    </source>
</evidence>
<name>A0A6N8I116_9FIRM</name>
<sequence length="481" mass="51747">MSEQIEIDSGKKGITLFVVIAMTFMATLDSSIVNVAMPVMSGKMNVPLSSIEWVVASYSIIICATLLFFGRLGDIVGKPRVFQCGTVLFTAGSLLCGLCHSFIPLIICRFLQGIGASAYMANNQGIITELYPKEGRGKALGILATAVALGNMIGPSAGGFILSFVNWNFIFLVNVPIGIAVFLLGLKHLPRSLKNSEPMDKTGAALQFGGTVLLFGALIEAQTSGFANLYILMALLLAAIFIVVFNGFEKKYRQPLLDLTIFENPQFSLNLICAFISFVCIAASAILLPFYLQDTLKLTPAQAGLFMMLSPLILAVLSPICGTLSDKTGAEGLTLSGLLLMASGFFLMSRLTEHSWINICAVFVSIMAVGQAFFQPANNSLIMSTCSKNKLGIVGSVNSLVRNLGQIVGITLSTTLLYSFMSRKLNIHVSDYIRGRGDVFVYGMNRVYLILVAICLLGAMLTAIRLFLSKKKGIQSGVHCV</sequence>
<keyword evidence="4" id="KW-1003">Cell membrane</keyword>
<comment type="similarity">
    <text evidence="2">Belongs to the major facilitator superfamily. EmrB family.</text>
</comment>
<dbReference type="SUPFAM" id="SSF103473">
    <property type="entry name" value="MFS general substrate transporter"/>
    <property type="match status" value="1"/>
</dbReference>
<dbReference type="RefSeq" id="WP_066650055.1">
    <property type="nucleotide sequence ID" value="NZ_VWXL01000068.1"/>
</dbReference>
<feature type="transmembrane region" description="Helical" evidence="8">
    <location>
        <begin position="53"/>
        <end position="70"/>
    </location>
</feature>
<reference evidence="10 11" key="1">
    <citation type="submission" date="2019-09" db="EMBL/GenBank/DDBJ databases">
        <title>Genome sequence of Clostridium sp. EA1.</title>
        <authorList>
            <person name="Poehlein A."/>
            <person name="Bengelsdorf F.R."/>
            <person name="Daniel R."/>
        </authorList>
    </citation>
    <scope>NUCLEOTIDE SEQUENCE [LARGE SCALE GENOMIC DNA]</scope>
    <source>
        <strain evidence="10 11">EA1</strain>
    </source>
</reference>
<feature type="transmembrane region" description="Helical" evidence="8">
    <location>
        <begin position="447"/>
        <end position="468"/>
    </location>
</feature>
<protein>
    <submittedName>
        <fullName evidence="10">Riboflavin transporter RibZ</fullName>
    </submittedName>
</protein>
<dbReference type="PANTHER" id="PTHR42718:SF9">
    <property type="entry name" value="MAJOR FACILITATOR SUPERFAMILY MULTIDRUG TRANSPORTER MFSC"/>
    <property type="match status" value="1"/>
</dbReference>
<organism evidence="10 11">
    <name type="scientific">Caproicibacter fermentans</name>
    <dbReference type="NCBI Taxonomy" id="2576756"/>
    <lineage>
        <taxon>Bacteria</taxon>
        <taxon>Bacillati</taxon>
        <taxon>Bacillota</taxon>
        <taxon>Clostridia</taxon>
        <taxon>Eubacteriales</taxon>
        <taxon>Acutalibacteraceae</taxon>
        <taxon>Caproicibacter</taxon>
    </lineage>
</organism>
<dbReference type="InterPro" id="IPR004638">
    <property type="entry name" value="EmrB-like"/>
</dbReference>
<feature type="transmembrane region" description="Helical" evidence="8">
    <location>
        <begin position="269"/>
        <end position="292"/>
    </location>
</feature>
<evidence type="ECO:0000256" key="1">
    <source>
        <dbReference type="ARBA" id="ARBA00004651"/>
    </source>
</evidence>
<feature type="transmembrane region" description="Helical" evidence="8">
    <location>
        <begin position="202"/>
        <end position="219"/>
    </location>
</feature>
<dbReference type="Gene3D" id="1.20.1720.10">
    <property type="entry name" value="Multidrug resistance protein D"/>
    <property type="match status" value="1"/>
</dbReference>
<evidence type="ECO:0000256" key="2">
    <source>
        <dbReference type="ARBA" id="ARBA00008537"/>
    </source>
</evidence>
<feature type="domain" description="Major facilitator superfamily (MFS) profile" evidence="9">
    <location>
        <begin position="15"/>
        <end position="470"/>
    </location>
</feature>
<evidence type="ECO:0000313" key="10">
    <source>
        <dbReference type="EMBL" id="MVB11649.1"/>
    </source>
</evidence>
<dbReference type="PANTHER" id="PTHR42718">
    <property type="entry name" value="MAJOR FACILITATOR SUPERFAMILY MULTIDRUG TRANSPORTER MFSC"/>
    <property type="match status" value="1"/>
</dbReference>
<feature type="transmembrane region" description="Helical" evidence="8">
    <location>
        <begin position="304"/>
        <end position="325"/>
    </location>
</feature>
<dbReference type="InterPro" id="IPR036259">
    <property type="entry name" value="MFS_trans_sf"/>
</dbReference>
<dbReference type="GO" id="GO:0022857">
    <property type="term" value="F:transmembrane transporter activity"/>
    <property type="evidence" value="ECO:0007669"/>
    <property type="project" value="InterPro"/>
</dbReference>
<dbReference type="OrthoDB" id="102502at2"/>
<feature type="transmembrane region" description="Helical" evidence="8">
    <location>
        <begin position="355"/>
        <end position="374"/>
    </location>
</feature>
<dbReference type="NCBIfam" id="TIGR00711">
    <property type="entry name" value="efflux_EmrB"/>
    <property type="match status" value="1"/>
</dbReference>
<comment type="caution">
    <text evidence="10">The sequence shown here is derived from an EMBL/GenBank/DDBJ whole genome shotgun (WGS) entry which is preliminary data.</text>
</comment>
<evidence type="ECO:0000256" key="8">
    <source>
        <dbReference type="SAM" id="Phobius"/>
    </source>
</evidence>
<evidence type="ECO:0000256" key="4">
    <source>
        <dbReference type="ARBA" id="ARBA00022475"/>
    </source>
</evidence>
<feature type="transmembrane region" description="Helical" evidence="8">
    <location>
        <begin position="12"/>
        <end position="33"/>
    </location>
</feature>
<keyword evidence="5 8" id="KW-0812">Transmembrane</keyword>
<dbReference type="Proteomes" id="UP000469440">
    <property type="component" value="Unassembled WGS sequence"/>
</dbReference>
<evidence type="ECO:0000256" key="3">
    <source>
        <dbReference type="ARBA" id="ARBA00022448"/>
    </source>
</evidence>
<feature type="transmembrane region" description="Helical" evidence="8">
    <location>
        <begin position="225"/>
        <end position="248"/>
    </location>
</feature>
<dbReference type="GO" id="GO:0005886">
    <property type="term" value="C:plasma membrane"/>
    <property type="evidence" value="ECO:0007669"/>
    <property type="project" value="UniProtKB-SubCell"/>
</dbReference>
<keyword evidence="11" id="KW-1185">Reference proteome</keyword>
<keyword evidence="7 8" id="KW-0472">Membrane</keyword>
<evidence type="ECO:0000313" key="11">
    <source>
        <dbReference type="Proteomes" id="UP000469440"/>
    </source>
</evidence>
<dbReference type="AlphaFoldDB" id="A0A6N8I116"/>
<evidence type="ECO:0000256" key="5">
    <source>
        <dbReference type="ARBA" id="ARBA00022692"/>
    </source>
</evidence>
<evidence type="ECO:0000256" key="6">
    <source>
        <dbReference type="ARBA" id="ARBA00022989"/>
    </source>
</evidence>
<dbReference type="Gene3D" id="1.20.1250.20">
    <property type="entry name" value="MFS general substrate transporter like domains"/>
    <property type="match status" value="1"/>
</dbReference>
<dbReference type="CDD" id="cd17321">
    <property type="entry name" value="MFS_MMR_MDR_like"/>
    <property type="match status" value="1"/>
</dbReference>
<feature type="transmembrane region" description="Helical" evidence="8">
    <location>
        <begin position="140"/>
        <end position="163"/>
    </location>
</feature>